<dbReference type="InterPro" id="IPR029060">
    <property type="entry name" value="PIN-like_dom_sf"/>
</dbReference>
<dbReference type="Proteomes" id="UP000254919">
    <property type="component" value="Unassembled WGS sequence"/>
</dbReference>
<proteinExistence type="predicted"/>
<gene>
    <name evidence="2" type="ORF">NCTC13291_04507</name>
</gene>
<dbReference type="RefSeq" id="WP_027297406.1">
    <property type="nucleotide sequence ID" value="NZ_AP031464.1"/>
</dbReference>
<evidence type="ECO:0000313" key="3">
    <source>
        <dbReference type="Proteomes" id="UP000254919"/>
    </source>
</evidence>
<dbReference type="EMBL" id="UGVN01000003">
    <property type="protein sequence ID" value="SUE95619.1"/>
    <property type="molecule type" value="Genomic_DNA"/>
</dbReference>
<dbReference type="AlphaFoldDB" id="A0A379PR70"/>
<evidence type="ECO:0000259" key="1">
    <source>
        <dbReference type="Pfam" id="PF01850"/>
    </source>
</evidence>
<feature type="domain" description="PIN" evidence="1">
    <location>
        <begin position="45"/>
        <end position="177"/>
    </location>
</feature>
<name>A0A379PR70_9PROT</name>
<protein>
    <submittedName>
        <fullName evidence="2">PIN domain</fullName>
    </submittedName>
</protein>
<dbReference type="GeneID" id="99631780"/>
<dbReference type="InterPro" id="IPR002716">
    <property type="entry name" value="PIN_dom"/>
</dbReference>
<dbReference type="Gene3D" id="3.40.50.1010">
    <property type="entry name" value="5'-nuclease"/>
    <property type="match status" value="1"/>
</dbReference>
<evidence type="ECO:0000313" key="2">
    <source>
        <dbReference type="EMBL" id="SUE95619.1"/>
    </source>
</evidence>
<reference evidence="2 3" key="1">
    <citation type="submission" date="2018-06" db="EMBL/GenBank/DDBJ databases">
        <authorList>
            <consortium name="Pathogen Informatics"/>
            <person name="Doyle S."/>
        </authorList>
    </citation>
    <scope>NUCLEOTIDE SEQUENCE [LARGE SCALE GENOMIC DNA]</scope>
    <source>
        <strain evidence="2 3">NCTC13291</strain>
    </source>
</reference>
<accession>A0A379PR70</accession>
<sequence>MPASSDLQALLRKVKPDRATASIPLRPKTELLHVSQVAATRRTKVLLDTNIYIEDLAGRLPMAATELLDNATLHHCSVCLGEIATGLAARDVTAPGWRAEIRAWSQQMASMLPSRIHSPDRDTWIEAGLVCGTLARVQGYSKLDQRKALNDALVYLTARKAGIPVMTTNRHDFDRLEQLAPGGSVIHVF</sequence>
<dbReference type="Pfam" id="PF01850">
    <property type="entry name" value="PIN"/>
    <property type="match status" value="1"/>
</dbReference>
<organism evidence="2 3">
    <name type="scientific">Roseomonas mucosa</name>
    <dbReference type="NCBI Taxonomy" id="207340"/>
    <lineage>
        <taxon>Bacteria</taxon>
        <taxon>Pseudomonadati</taxon>
        <taxon>Pseudomonadota</taxon>
        <taxon>Alphaproteobacteria</taxon>
        <taxon>Acetobacterales</taxon>
        <taxon>Roseomonadaceae</taxon>
        <taxon>Roseomonas</taxon>
    </lineage>
</organism>
<dbReference type="SUPFAM" id="SSF88723">
    <property type="entry name" value="PIN domain-like"/>
    <property type="match status" value="1"/>
</dbReference>